<dbReference type="Pfam" id="PF02518">
    <property type="entry name" value="HATPase_c"/>
    <property type="match status" value="1"/>
</dbReference>
<dbReference type="Gene3D" id="1.10.287.130">
    <property type="match status" value="1"/>
</dbReference>
<gene>
    <name evidence="9" type="ORF">E5K00_03045</name>
</gene>
<keyword evidence="4" id="KW-0808">Transferase</keyword>
<dbReference type="AlphaFoldDB" id="A0A4Z0Q3Z3"/>
<dbReference type="InterPro" id="IPR000014">
    <property type="entry name" value="PAS"/>
</dbReference>
<dbReference type="InterPro" id="IPR035965">
    <property type="entry name" value="PAS-like_dom_sf"/>
</dbReference>
<dbReference type="CDD" id="cd00082">
    <property type="entry name" value="HisKA"/>
    <property type="match status" value="1"/>
</dbReference>
<dbReference type="EC" id="2.7.13.3" evidence="2"/>
<dbReference type="SUPFAM" id="SSF55785">
    <property type="entry name" value="PYP-like sensor domain (PAS domain)"/>
    <property type="match status" value="7"/>
</dbReference>
<dbReference type="InterPro" id="IPR004358">
    <property type="entry name" value="Sig_transdc_His_kin-like_C"/>
</dbReference>
<feature type="domain" description="PAC" evidence="8">
    <location>
        <begin position="706"/>
        <end position="758"/>
    </location>
</feature>
<accession>A0A4Z0Q3Z3</accession>
<dbReference type="SMART" id="SM00086">
    <property type="entry name" value="PAC"/>
    <property type="match status" value="5"/>
</dbReference>
<comment type="catalytic activity">
    <reaction evidence="1">
        <text>ATP + protein L-histidine = ADP + protein N-phospho-L-histidine.</text>
        <dbReference type="EC" id="2.7.13.3"/>
    </reaction>
</comment>
<reference evidence="9 10" key="1">
    <citation type="submission" date="2019-04" db="EMBL/GenBank/DDBJ databases">
        <authorList>
            <person name="Feng G."/>
            <person name="Zhang J."/>
            <person name="Zhu H."/>
        </authorList>
    </citation>
    <scope>NUCLEOTIDE SEQUENCE [LARGE SCALE GENOMIC DNA]</scope>
    <source>
        <strain evidence="9 10">JCM 31653</strain>
    </source>
</reference>
<dbReference type="CDD" id="cd00130">
    <property type="entry name" value="PAS"/>
    <property type="match status" value="4"/>
</dbReference>
<dbReference type="OrthoDB" id="9766459at2"/>
<dbReference type="Proteomes" id="UP000297549">
    <property type="component" value="Unassembled WGS sequence"/>
</dbReference>
<dbReference type="PANTHER" id="PTHR43304:SF1">
    <property type="entry name" value="PAC DOMAIN-CONTAINING PROTEIN"/>
    <property type="match status" value="1"/>
</dbReference>
<feature type="domain" description="PAC" evidence="8">
    <location>
        <begin position="310"/>
        <end position="367"/>
    </location>
</feature>
<dbReference type="PROSITE" id="PS50112">
    <property type="entry name" value="PAS"/>
    <property type="match status" value="3"/>
</dbReference>
<dbReference type="InterPro" id="IPR036097">
    <property type="entry name" value="HisK_dim/P_sf"/>
</dbReference>
<evidence type="ECO:0000256" key="2">
    <source>
        <dbReference type="ARBA" id="ARBA00012438"/>
    </source>
</evidence>
<feature type="domain" description="PAS" evidence="7">
    <location>
        <begin position="375"/>
        <end position="429"/>
    </location>
</feature>
<dbReference type="InterPro" id="IPR003594">
    <property type="entry name" value="HATPase_dom"/>
</dbReference>
<evidence type="ECO:0000256" key="1">
    <source>
        <dbReference type="ARBA" id="ARBA00000085"/>
    </source>
</evidence>
<dbReference type="Pfam" id="PF08447">
    <property type="entry name" value="PAS_3"/>
    <property type="match status" value="4"/>
</dbReference>
<dbReference type="PRINTS" id="PR00344">
    <property type="entry name" value="BCTRLSENSOR"/>
</dbReference>
<feature type="domain" description="Histidine kinase" evidence="6">
    <location>
        <begin position="902"/>
        <end position="1118"/>
    </location>
</feature>
<evidence type="ECO:0000256" key="3">
    <source>
        <dbReference type="ARBA" id="ARBA00022553"/>
    </source>
</evidence>
<dbReference type="PROSITE" id="PS50113">
    <property type="entry name" value="PAC"/>
    <property type="match status" value="5"/>
</dbReference>
<dbReference type="Gene3D" id="3.30.565.10">
    <property type="entry name" value="Histidine kinase-like ATPase, C-terminal domain"/>
    <property type="match status" value="1"/>
</dbReference>
<evidence type="ECO:0000313" key="9">
    <source>
        <dbReference type="EMBL" id="TGE24206.1"/>
    </source>
</evidence>
<evidence type="ECO:0000313" key="10">
    <source>
        <dbReference type="Proteomes" id="UP000297549"/>
    </source>
</evidence>
<proteinExistence type="predicted"/>
<dbReference type="InterPro" id="IPR005467">
    <property type="entry name" value="His_kinase_dom"/>
</dbReference>
<dbReference type="SMART" id="SM00091">
    <property type="entry name" value="PAS"/>
    <property type="match status" value="6"/>
</dbReference>
<keyword evidence="10" id="KW-1185">Reference proteome</keyword>
<dbReference type="Gene3D" id="3.30.450.20">
    <property type="entry name" value="PAS domain"/>
    <property type="match status" value="6"/>
</dbReference>
<evidence type="ECO:0000259" key="6">
    <source>
        <dbReference type="PROSITE" id="PS50109"/>
    </source>
</evidence>
<organism evidence="9 10">
    <name type="scientific">Hymenobacter aquaticus</name>
    <dbReference type="NCBI Taxonomy" id="1867101"/>
    <lineage>
        <taxon>Bacteria</taxon>
        <taxon>Pseudomonadati</taxon>
        <taxon>Bacteroidota</taxon>
        <taxon>Cytophagia</taxon>
        <taxon>Cytophagales</taxon>
        <taxon>Hymenobacteraceae</taxon>
        <taxon>Hymenobacter</taxon>
    </lineage>
</organism>
<dbReference type="InterPro" id="IPR013655">
    <property type="entry name" value="PAS_fold_3"/>
</dbReference>
<dbReference type="InterPro" id="IPR052162">
    <property type="entry name" value="Sensor_kinase/Photoreceptor"/>
</dbReference>
<feature type="domain" description="PAC" evidence="8">
    <location>
        <begin position="184"/>
        <end position="236"/>
    </location>
</feature>
<protein>
    <recommendedName>
        <fullName evidence="2">histidine kinase</fullName>
        <ecNumber evidence="2">2.7.13.3</ecNumber>
    </recommendedName>
</protein>
<feature type="domain" description="PAC" evidence="8">
    <location>
        <begin position="447"/>
        <end position="499"/>
    </location>
</feature>
<dbReference type="NCBIfam" id="TIGR00229">
    <property type="entry name" value="sensory_box"/>
    <property type="match status" value="4"/>
</dbReference>
<dbReference type="PANTHER" id="PTHR43304">
    <property type="entry name" value="PHYTOCHROME-LIKE PROTEIN CPH1"/>
    <property type="match status" value="1"/>
</dbReference>
<dbReference type="SMART" id="SM00387">
    <property type="entry name" value="HATPase_c"/>
    <property type="match status" value="1"/>
</dbReference>
<comment type="caution">
    <text evidence="9">The sequence shown here is derived from an EMBL/GenBank/DDBJ whole genome shotgun (WGS) entry which is preliminary data.</text>
</comment>
<dbReference type="FunFam" id="3.30.450.20:FF:000099">
    <property type="entry name" value="Sensory box sensor histidine kinase"/>
    <property type="match status" value="3"/>
</dbReference>
<name>A0A4Z0Q3Z3_9BACT</name>
<keyword evidence="3" id="KW-0597">Phosphoprotein</keyword>
<dbReference type="Pfam" id="PF08448">
    <property type="entry name" value="PAS_4"/>
    <property type="match status" value="1"/>
</dbReference>
<dbReference type="SUPFAM" id="SSF55874">
    <property type="entry name" value="ATPase domain of HSP90 chaperone/DNA topoisomerase II/histidine kinase"/>
    <property type="match status" value="1"/>
</dbReference>
<dbReference type="EMBL" id="SRLC01000001">
    <property type="protein sequence ID" value="TGE24206.1"/>
    <property type="molecule type" value="Genomic_DNA"/>
</dbReference>
<dbReference type="InterPro" id="IPR000700">
    <property type="entry name" value="PAS-assoc_C"/>
</dbReference>
<evidence type="ECO:0000256" key="5">
    <source>
        <dbReference type="ARBA" id="ARBA00022777"/>
    </source>
</evidence>
<feature type="domain" description="PAS" evidence="7">
    <location>
        <begin position="759"/>
        <end position="829"/>
    </location>
</feature>
<evidence type="ECO:0000259" key="7">
    <source>
        <dbReference type="PROSITE" id="PS50112"/>
    </source>
</evidence>
<feature type="domain" description="PAS" evidence="7">
    <location>
        <begin position="633"/>
        <end position="703"/>
    </location>
</feature>
<dbReference type="InterPro" id="IPR001610">
    <property type="entry name" value="PAC"/>
</dbReference>
<dbReference type="GO" id="GO:0000155">
    <property type="term" value="F:phosphorelay sensor kinase activity"/>
    <property type="evidence" value="ECO:0007669"/>
    <property type="project" value="InterPro"/>
</dbReference>
<dbReference type="PROSITE" id="PS50109">
    <property type="entry name" value="HIS_KIN"/>
    <property type="match status" value="1"/>
</dbReference>
<dbReference type="InterPro" id="IPR013656">
    <property type="entry name" value="PAS_4"/>
</dbReference>
<dbReference type="InterPro" id="IPR036890">
    <property type="entry name" value="HATPase_C_sf"/>
</dbReference>
<keyword evidence="5" id="KW-0418">Kinase</keyword>
<feature type="domain" description="PAC" evidence="8">
    <location>
        <begin position="832"/>
        <end position="884"/>
    </location>
</feature>
<dbReference type="RefSeq" id="WP_135461553.1">
    <property type="nucleotide sequence ID" value="NZ_SRLC01000001.1"/>
</dbReference>
<evidence type="ECO:0000259" key="8">
    <source>
        <dbReference type="PROSITE" id="PS50113"/>
    </source>
</evidence>
<dbReference type="SUPFAM" id="SSF47384">
    <property type="entry name" value="Homodimeric domain of signal transducing histidine kinase"/>
    <property type="match status" value="1"/>
</dbReference>
<evidence type="ECO:0000256" key="4">
    <source>
        <dbReference type="ARBA" id="ARBA00022679"/>
    </source>
</evidence>
<sequence length="1123" mass="126773">MLSPPDYQALFEALPDLHLALTPELIIVAASAGAARVAGRPLAALLGQAAPAALAGSALDVLPEALARVRARGAADEATSGGWYHRAWPVLGAAGEIRYFLYRAEAVRPAATPAVQTLLDTLPVVVWLSGPAGLAGSQCRGWLAYTGYGADQARDLGWLTAVHPDDQARARQCWTQALAEGREYALEYRLRRHDGAYRWQLVREVPTHDAAGHLVSWTGTMLDIQEQKEAQQRLADQDRHLQQILSQVPAHIATLLGPDHVYGFLNEKGNQLFGGNVRLGTPAALAVPALVTNGYIKLVDEVYRTGEPFRLSEMPLTQPPAPDGSVATLYFDGVFQPLTDEQGQTQGILVFGIDVTERVLAKQRTAELMEEIREQDAQFRTMVESVPLFVYITDAAGRMLYINPQRYAFTGQAPDPAFRHWQEALHPDDWRQLRADFIRGRKLGQAWSGEYRLRRHDGEYCWQLLRIVPLRRPDGTVTRWYGSSIDIDEQKRRQHQQRREDQRLRQILGQAPAILATVEGPDHRYAFFNDSHQQLLANRAELGQPLAALAPELVEQGFVARLDHVYQTGETFVGHEVPLQPLGQPECFLDLTLQALRDEQGAVAGVLTFAVDSTERVRARRSAGALAAEVSRRDMRLRRMTEALPAVSFICAADGTLEYLSPQWYHYTGQKSELTGRDIFTALVHPDDQPALRQALREVFSQGRPWDFEYRLRRHDGQYRWQLSRGVAEFDAEGQALRWYGTMVDNHEQKELQNELRRSEEKFRFMADSTPAIIWTGTPEGAIDYCNRPFLDYTGLRPADSMGPGWLQAVHPDDVATTAAHWQRSVSTGHEYEVQHRLRRHDGHYHWQLVRALPLRDAEGRILKWYGSSIDVQNQREMQQQLQARNEQLARTNTDLDNFVYTASHDLRQPIDNMAGIFEELTRTAYFRDPEAIKLITMFERALQQIHQTIHDLSDVVQLQRRHALVPAEAVALEPLTREVIGSMQEQGNEVGARFELDFRAVPTVHFVRANLQSILYNLLSNSLKYAAPGRPPRVRIFTSLLDGVPVLTVADNGQGIDLERHGTELFQLFRRFHEDVEGSGMGLYLVNRMVQLNGAWLEVDSTVGVGSTFRIFFRSYENVPDK</sequence>
<dbReference type="InterPro" id="IPR003661">
    <property type="entry name" value="HisK_dim/P_dom"/>
</dbReference>